<dbReference type="Pfam" id="PF00621">
    <property type="entry name" value="RhoGEF"/>
    <property type="match status" value="1"/>
</dbReference>
<dbReference type="HOGENOM" id="CLU_003405_0_1_1"/>
<dbReference type="GeneTree" id="ENSGT00940000157599"/>
<dbReference type="GO" id="GO:0007265">
    <property type="term" value="P:Ras protein signal transduction"/>
    <property type="evidence" value="ECO:0007669"/>
    <property type="project" value="TreeGrafter"/>
</dbReference>
<gene>
    <name evidence="10" type="primary">RASGRF1</name>
</gene>
<feature type="domain" description="Ras-GEF" evidence="7">
    <location>
        <begin position="994"/>
        <end position="1226"/>
    </location>
</feature>
<dbReference type="FunFam" id="2.30.29.30:FF:000176">
    <property type="entry name" value="ras-specific guanine nucleotide-releasing factor 1 isoform X2"/>
    <property type="match status" value="1"/>
</dbReference>
<dbReference type="PROSITE" id="PS50003">
    <property type="entry name" value="PH_DOMAIN"/>
    <property type="match status" value="2"/>
</dbReference>
<dbReference type="GO" id="GO:0005886">
    <property type="term" value="C:plasma membrane"/>
    <property type="evidence" value="ECO:0007669"/>
    <property type="project" value="TreeGrafter"/>
</dbReference>
<dbReference type="GO" id="GO:0034976">
    <property type="term" value="P:response to endoplasmic reticulum stress"/>
    <property type="evidence" value="ECO:0007669"/>
    <property type="project" value="UniProtKB-ARBA"/>
</dbReference>
<evidence type="ECO:0000259" key="9">
    <source>
        <dbReference type="PROSITE" id="PS50212"/>
    </source>
</evidence>
<dbReference type="Proteomes" id="UP000001073">
    <property type="component" value="Chromosome 6"/>
</dbReference>
<dbReference type="PANTHER" id="PTHR23113:SF193">
    <property type="entry name" value="RAS-SPECIFIC GUANINE NUCLEOTIDE-RELEASING FACTOR 1"/>
    <property type="match status" value="1"/>
</dbReference>
<dbReference type="SUPFAM" id="SSF48065">
    <property type="entry name" value="DBL homology domain (DH-domain)"/>
    <property type="match status" value="1"/>
</dbReference>
<dbReference type="SMART" id="SM00229">
    <property type="entry name" value="RasGEFN"/>
    <property type="match status" value="2"/>
</dbReference>
<dbReference type="EMBL" id="ADFV01087558">
    <property type="status" value="NOT_ANNOTATED_CDS"/>
    <property type="molecule type" value="Genomic_DNA"/>
</dbReference>
<dbReference type="EMBL" id="ADFV01087563">
    <property type="status" value="NOT_ANNOTATED_CDS"/>
    <property type="molecule type" value="Genomic_DNA"/>
</dbReference>
<dbReference type="InterPro" id="IPR011993">
    <property type="entry name" value="PH-like_dom_sf"/>
</dbReference>
<feature type="region of interest" description="Disordered" evidence="5">
    <location>
        <begin position="795"/>
        <end position="865"/>
    </location>
</feature>
<dbReference type="EMBL" id="ADFV01087560">
    <property type="status" value="NOT_ANNOTATED_CDS"/>
    <property type="molecule type" value="Genomic_DNA"/>
</dbReference>
<feature type="compositionally biased region" description="Low complexity" evidence="5">
    <location>
        <begin position="842"/>
        <end position="860"/>
    </location>
</feature>
<keyword evidence="11" id="KW-1185">Reference proteome</keyword>
<reference evidence="10 11" key="1">
    <citation type="submission" date="2012-10" db="EMBL/GenBank/DDBJ databases">
        <authorList>
            <consortium name="Gibbon Genome Sequencing Consortium"/>
        </authorList>
    </citation>
    <scope>NUCLEOTIDE SEQUENCE [LARGE SCALE GENOMIC DNA]</scope>
</reference>
<evidence type="ECO:0000259" key="7">
    <source>
        <dbReference type="PROSITE" id="PS50009"/>
    </source>
</evidence>
<dbReference type="EMBL" id="ADFV01087559">
    <property type="status" value="NOT_ANNOTATED_CDS"/>
    <property type="molecule type" value="Genomic_DNA"/>
</dbReference>
<dbReference type="Pfam" id="PF00618">
    <property type="entry name" value="RasGEF_N"/>
    <property type="match status" value="1"/>
</dbReference>
<accession>G1RC14</accession>
<feature type="compositionally biased region" description="Acidic residues" evidence="5">
    <location>
        <begin position="828"/>
        <end position="840"/>
    </location>
</feature>
<dbReference type="PROSITE" id="PS50096">
    <property type="entry name" value="IQ"/>
    <property type="match status" value="1"/>
</dbReference>
<feature type="domain" description="PH" evidence="6">
    <location>
        <begin position="22"/>
        <end position="129"/>
    </location>
</feature>
<dbReference type="Ensembl" id="ENSNLET00000011284.3">
    <property type="protein sequence ID" value="ENSNLEP00000010763.3"/>
    <property type="gene ID" value="ENSNLEG00000008805.3"/>
</dbReference>
<dbReference type="GO" id="GO:0005085">
    <property type="term" value="F:guanyl-nucleotide exchange factor activity"/>
    <property type="evidence" value="ECO:0007669"/>
    <property type="project" value="UniProtKB-KW"/>
</dbReference>
<dbReference type="Gene3D" id="1.10.840.10">
    <property type="entry name" value="Ras guanine-nucleotide exchange factors catalytic domain"/>
    <property type="match status" value="1"/>
</dbReference>
<dbReference type="InterPro" id="IPR000651">
    <property type="entry name" value="Ras-like_Gua-exchang_fac_N"/>
</dbReference>
<dbReference type="Pfam" id="PF00617">
    <property type="entry name" value="RasGEF"/>
    <property type="match status" value="1"/>
</dbReference>
<dbReference type="PROSITE" id="PS50212">
    <property type="entry name" value="RASGEF_NTER"/>
    <property type="match status" value="1"/>
</dbReference>
<keyword evidence="4" id="KW-0175">Coiled coil</keyword>
<dbReference type="InterPro" id="IPR001895">
    <property type="entry name" value="RASGEF_cat_dom"/>
</dbReference>
<dbReference type="CDD" id="cd00155">
    <property type="entry name" value="RasGEF"/>
    <property type="match status" value="1"/>
</dbReference>
<dbReference type="EMBL" id="ADFV01087561">
    <property type="status" value="NOT_ANNOTATED_CDS"/>
    <property type="molecule type" value="Genomic_DNA"/>
</dbReference>
<dbReference type="InterPro" id="IPR036964">
    <property type="entry name" value="RASGEF_cat_dom_sf"/>
</dbReference>
<dbReference type="EMBL" id="ADFV01087556">
    <property type="status" value="NOT_ANNOTATED_CDS"/>
    <property type="molecule type" value="Genomic_DNA"/>
</dbReference>
<sequence>MQKGIRLNDGHVASLGLLARKDGTRKGYLSKRSSDNTKWQTKWFALLQNLLFYFESDSSSRPSGLYLLEGCVCDRAPSPKPALSAKEPLEKQHYFTVNFSHENQKALELRTEDAKDCDEWVAAIAHASYRTLATEHEALMQKYLHLLQIVETEKTVAKQLRQQIEDGEIEIERLKAEIASLLKDNERIQSTQTVAPSDEDSDIKKIKKVQSFLRGWLCRRKWKTIIQDYIRSPHADSMRKRNQVVFSMLEAEAEYVQQLHILVNNFLRPLRMAASSKKPPITHDDVSSIFLNSETIMFLHQIFYQGLKARISSWPTLVLADLFDILLPMLNIYQEFVRNHQYSLQILAHCKQNRDFDKLLKHYEAKPDCEERTLETFLTYPMFQIPRYILTLHELLAHTPHEHVERNSLDYAKSKLEELSRIMQDEVSEKENIWKKMAIERMIIEGCEILRDTSQTFVSQGSLIQVPMSEKGKITRGRLGSLSLKKEGERQCFLFSKHLIICTRGSGGKLHLTKNGVISLIDCTLLEEPESTEEEAKGSGQDIDHLDFKIGVEPKDSPPFTVILVASSRQEKAAWTSDISQVMMSRPGGCHSDAFRPTSPLHPSSPLRSDASLYCDDVDIRFSKTMNSCKVLQIRYASVERLLERLTDLRFLSIDFLNTFLHSYRVFTTAIVVLDKLITIYKKPISAIPARWLRSLELLFASGQNNKLLYGEPPKSPRATRKFSSPPPLSITKTSSPSRRRKLSLNIPIITGGKALDLAALSCNSNGYTSMYSAMSPFSKATLDTSKLYVSSSFTNKIPDEGDTTPEKPEDPSALSKQSSEVSVREESDTDQNQSDDGDTETSPTKSPTTPKSVKSKNSSGEGVESCRKMEGCQALFLVLTCPLSPPPHMLPGFPPDQRNGDKEFVIRRAATNRVLNVLRHWVSKHSQDFETNDELKCKVIVMHDPELLTQERKAAANIIRTLTQEDPGDNQITLEEITQMAEGVKAEPFENHSALEIAEQLTLLDHLVFKKIPYEEFFGQGWMKLEKNERTPYIMKTTKHFNDISNLIASEIIRNEDINARVSTIEKWVAVADICRCLHNYNAVLEITSSMNRSAIFRLKKTWLKVSKQTKALIDKLQKLVSSEGRFKNLREALKNCDPPCVPYLGMYLTDLAFIEEGTPNYTEDGLVNFSKMRMISHIIREIRQFQQTAYKIEHQAKVTQYLLDQSFVMDEESLYESSLRIEPKLPT</sequence>
<keyword evidence="1 3" id="KW-0344">Guanine-nucleotide releasing factor</keyword>
<evidence type="ECO:0000256" key="4">
    <source>
        <dbReference type="SAM" id="Coils"/>
    </source>
</evidence>
<feature type="region of interest" description="Disordered" evidence="5">
    <location>
        <begin position="710"/>
        <end position="740"/>
    </location>
</feature>
<organism evidence="10 11">
    <name type="scientific">Nomascus leucogenys</name>
    <name type="common">Northern white-cheeked gibbon</name>
    <name type="synonym">Hylobates leucogenys</name>
    <dbReference type="NCBI Taxonomy" id="61853"/>
    <lineage>
        <taxon>Eukaryota</taxon>
        <taxon>Metazoa</taxon>
        <taxon>Chordata</taxon>
        <taxon>Craniata</taxon>
        <taxon>Vertebrata</taxon>
        <taxon>Euteleostomi</taxon>
        <taxon>Mammalia</taxon>
        <taxon>Eutheria</taxon>
        <taxon>Euarchontoglires</taxon>
        <taxon>Primates</taxon>
        <taxon>Haplorrhini</taxon>
        <taxon>Catarrhini</taxon>
        <taxon>Hylobatidae</taxon>
        <taxon>Nomascus</taxon>
    </lineage>
</organism>
<dbReference type="SMART" id="SM00325">
    <property type="entry name" value="RhoGEF"/>
    <property type="match status" value="1"/>
</dbReference>
<evidence type="ECO:0000313" key="11">
    <source>
        <dbReference type="Proteomes" id="UP000001073"/>
    </source>
</evidence>
<dbReference type="Gene3D" id="1.20.870.10">
    <property type="entry name" value="Son of sevenless (SoS) protein Chain: S domain 1"/>
    <property type="match status" value="2"/>
</dbReference>
<dbReference type="EMBL" id="ADFV01087562">
    <property type="status" value="NOT_ANNOTATED_CDS"/>
    <property type="molecule type" value="Genomic_DNA"/>
</dbReference>
<feature type="domain" description="N-terminal Ras-GEF" evidence="9">
    <location>
        <begin position="630"/>
        <end position="748"/>
    </location>
</feature>
<evidence type="ECO:0000259" key="6">
    <source>
        <dbReference type="PROSITE" id="PS50003"/>
    </source>
</evidence>
<dbReference type="PANTHER" id="PTHR23113">
    <property type="entry name" value="GUANINE NUCLEOTIDE EXCHANGE FACTOR"/>
    <property type="match status" value="1"/>
</dbReference>
<evidence type="ECO:0000256" key="2">
    <source>
        <dbReference type="ARBA" id="ARBA00022737"/>
    </source>
</evidence>
<dbReference type="CDD" id="cd13261">
    <property type="entry name" value="PH_RasGRF1_2"/>
    <property type="match status" value="1"/>
</dbReference>
<dbReference type="SMART" id="SM00233">
    <property type="entry name" value="PH"/>
    <property type="match status" value="2"/>
</dbReference>
<proteinExistence type="predicted"/>
<dbReference type="SUPFAM" id="SSF48366">
    <property type="entry name" value="Ras GEF"/>
    <property type="match status" value="1"/>
</dbReference>
<dbReference type="PROSITE" id="PS00741">
    <property type="entry name" value="DH_1"/>
    <property type="match status" value="1"/>
</dbReference>
<dbReference type="InterPro" id="IPR000219">
    <property type="entry name" value="DH_dom"/>
</dbReference>
<evidence type="ECO:0000256" key="5">
    <source>
        <dbReference type="SAM" id="MobiDB-lite"/>
    </source>
</evidence>
<evidence type="ECO:0000256" key="3">
    <source>
        <dbReference type="PROSITE-ProRule" id="PRU00168"/>
    </source>
</evidence>
<dbReference type="InterPro" id="IPR001331">
    <property type="entry name" value="GDS_CDC24_CS"/>
</dbReference>
<keyword evidence="2" id="KW-0677">Repeat</keyword>
<evidence type="ECO:0000313" key="10">
    <source>
        <dbReference type="Ensembl" id="ENSNLEP00000010763.3"/>
    </source>
</evidence>
<dbReference type="InterPro" id="IPR035899">
    <property type="entry name" value="DBL_dom_sf"/>
</dbReference>
<protein>
    <submittedName>
        <fullName evidence="10">Ras protein specific guanine nucleotide releasing factor 1</fullName>
    </submittedName>
</protein>
<dbReference type="CDD" id="cd06224">
    <property type="entry name" value="REM"/>
    <property type="match status" value="1"/>
</dbReference>
<dbReference type="InterPro" id="IPR008937">
    <property type="entry name" value="Ras-like_GEF"/>
</dbReference>
<dbReference type="Pfam" id="PF00169">
    <property type="entry name" value="PH"/>
    <property type="match status" value="2"/>
</dbReference>
<dbReference type="InterPro" id="IPR001849">
    <property type="entry name" value="PH_domain"/>
</dbReference>
<dbReference type="AlphaFoldDB" id="G1RC14"/>
<feature type="domain" description="PH" evidence="6">
    <location>
        <begin position="467"/>
        <end position="584"/>
    </location>
</feature>
<evidence type="ECO:0000256" key="1">
    <source>
        <dbReference type="ARBA" id="ARBA00022658"/>
    </source>
</evidence>
<dbReference type="CDD" id="cd00160">
    <property type="entry name" value="RhoGEF"/>
    <property type="match status" value="1"/>
</dbReference>
<feature type="domain" description="DH" evidence="8">
    <location>
        <begin position="240"/>
        <end position="426"/>
    </location>
</feature>
<dbReference type="SMART" id="SM00147">
    <property type="entry name" value="RasGEF"/>
    <property type="match status" value="1"/>
</dbReference>
<dbReference type="FunFam" id="1.20.900.10:FF:000005">
    <property type="entry name" value="Ras-specific guanine nucleotide-releasing factor 1 isoform 2"/>
    <property type="match status" value="1"/>
</dbReference>
<reference evidence="10" key="2">
    <citation type="submission" date="2025-08" db="UniProtKB">
        <authorList>
            <consortium name="Ensembl"/>
        </authorList>
    </citation>
    <scope>IDENTIFICATION</scope>
</reference>
<dbReference type="EMBL" id="ADFV01087557">
    <property type="status" value="NOT_ANNOTATED_CDS"/>
    <property type="molecule type" value="Genomic_DNA"/>
</dbReference>
<reference evidence="10" key="3">
    <citation type="submission" date="2025-09" db="UniProtKB">
        <authorList>
            <consortium name="Ensembl"/>
        </authorList>
    </citation>
    <scope>IDENTIFICATION</scope>
</reference>
<feature type="coiled-coil region" evidence="4">
    <location>
        <begin position="150"/>
        <end position="191"/>
    </location>
</feature>
<dbReference type="PROSITE" id="PS50009">
    <property type="entry name" value="RASGEF_CAT"/>
    <property type="match status" value="1"/>
</dbReference>
<dbReference type="PROSITE" id="PS00720">
    <property type="entry name" value="RASGEF"/>
    <property type="match status" value="1"/>
</dbReference>
<dbReference type="FunFam" id="1.20.870.10:FF:000006">
    <property type="entry name" value="ras-specific guanine nucleotide-releasing factor 1 isoform X1"/>
    <property type="match status" value="1"/>
</dbReference>
<dbReference type="Gene3D" id="2.30.29.30">
    <property type="entry name" value="Pleckstrin-homology domain (PH domain)/Phosphotyrosine-binding domain (PTB)"/>
    <property type="match status" value="2"/>
</dbReference>
<dbReference type="FunFam" id="1.20.870.10:FF:000004">
    <property type="entry name" value="Ras-specific guanine nucleotide-releasing factor 1 isoform 2"/>
    <property type="match status" value="1"/>
</dbReference>
<name>G1RC14_NOMLE</name>
<dbReference type="EMBL" id="ADFV01087555">
    <property type="status" value="NOT_ANNOTATED_CDS"/>
    <property type="molecule type" value="Genomic_DNA"/>
</dbReference>
<dbReference type="EMBL" id="ADFV01087564">
    <property type="status" value="NOT_ANNOTATED_CDS"/>
    <property type="molecule type" value="Genomic_DNA"/>
</dbReference>
<dbReference type="InterPro" id="IPR023578">
    <property type="entry name" value="Ras_GEF_dom_sf"/>
</dbReference>
<dbReference type="InterPro" id="IPR019804">
    <property type="entry name" value="Ras_G-nucl-exch_fac_CS"/>
</dbReference>
<dbReference type="PROSITE" id="PS50010">
    <property type="entry name" value="DH_2"/>
    <property type="match status" value="1"/>
</dbReference>
<dbReference type="FunFam" id="1.10.840.10:FF:000004">
    <property type="entry name" value="ras-specific guanine nucleotide-releasing factor 2 isoform X1"/>
    <property type="match status" value="1"/>
</dbReference>
<dbReference type="SUPFAM" id="SSF50729">
    <property type="entry name" value="PH domain-like"/>
    <property type="match status" value="2"/>
</dbReference>
<dbReference type="Gene3D" id="1.20.900.10">
    <property type="entry name" value="Dbl homology (DH) domain"/>
    <property type="match status" value="1"/>
</dbReference>
<evidence type="ECO:0000259" key="8">
    <source>
        <dbReference type="PROSITE" id="PS50010"/>
    </source>
</evidence>